<evidence type="ECO:0000313" key="4">
    <source>
        <dbReference type="Proteomes" id="UP000029040"/>
    </source>
</evidence>
<dbReference type="InterPro" id="IPR001584">
    <property type="entry name" value="Integrase_cat-core"/>
</dbReference>
<evidence type="ECO:0000256" key="1">
    <source>
        <dbReference type="ARBA" id="ARBA00009277"/>
    </source>
</evidence>
<evidence type="ECO:0000313" key="3">
    <source>
        <dbReference type="EMBL" id="KFI86886.1"/>
    </source>
</evidence>
<dbReference type="RefSeq" id="WP_033510436.1">
    <property type="nucleotide sequence ID" value="NZ_JDTM01000032.1"/>
</dbReference>
<dbReference type="NCBIfam" id="NF033546">
    <property type="entry name" value="transpos_IS21"/>
    <property type="match status" value="1"/>
</dbReference>
<proteinExistence type="inferred from homology"/>
<dbReference type="EMBL" id="JGZM01000005">
    <property type="protein sequence ID" value="KFI86886.1"/>
    <property type="molecule type" value="Genomic_DNA"/>
</dbReference>
<dbReference type="InterPro" id="IPR054353">
    <property type="entry name" value="IstA-like_C"/>
</dbReference>
<dbReference type="InterPro" id="IPR036397">
    <property type="entry name" value="RNaseH_sf"/>
</dbReference>
<protein>
    <recommendedName>
        <fullName evidence="2">Integrase catalytic domain-containing protein</fullName>
    </recommendedName>
</protein>
<sequence>MVRKIRAKLVLRLRAQGLSRNAIARSQGMSKHSVIAVFDAADRLGVGFGDVAGKDDDEVYAMLFPGRNEPVDVYERPDWDRAHRELGRVGVTLRLLHREYRDSCRAEGRPAMGYDRFCKLYARHVARLGVTSRVERKAGRSIEVDWAGPTMRVVDPVTGEASTAYLFVGVLPYSRMPYVEATSDMKEATWLRCHVRMFSRFGGSTPRLVCDNLRTGVVSHPRDGEVVLNEAYRALAEHYSSAVLPGRVRRPRDKPNAENEVWQVTKGVVGAMRDRVFGSLDEVNAAIREWMDAYADAPFQKRAGCRRDVFESEELPALIPLPAIPYEVCEWIGGRRVQSDCHVVYMGNRYSAPVAFVGRRVDLKVSDRTLEIWADGARVSSHALLPAGTKGGWSTNRGDVPPDHLWSPWDRGRCMEWAGRIGEHTAAAAAALFEGAATDDQAVDSVLAVLRLSRRYGNGRLENACEVAMRGSARPGYRLVKTILDTRQDSLAGSPAAVRNDDEGGYVRGAAYYAREGER</sequence>
<comment type="caution">
    <text evidence="3">The sequence shown here is derived from an EMBL/GenBank/DDBJ whole genome shotgun (WGS) entry which is preliminary data.</text>
</comment>
<organism evidence="3 4">
    <name type="scientific">Bifidobacterium pullorum subsp. saeculare DSM 6531 = LMG 14934</name>
    <dbReference type="NCBI Taxonomy" id="1437611"/>
    <lineage>
        <taxon>Bacteria</taxon>
        <taxon>Bacillati</taxon>
        <taxon>Actinomycetota</taxon>
        <taxon>Actinomycetes</taxon>
        <taxon>Bifidobacteriales</taxon>
        <taxon>Bifidobacteriaceae</taxon>
        <taxon>Bifidobacterium</taxon>
    </lineage>
</organism>
<reference evidence="3 4" key="1">
    <citation type="submission" date="2014-03" db="EMBL/GenBank/DDBJ databases">
        <title>Genomics of Bifidobacteria.</title>
        <authorList>
            <person name="Ventura M."/>
            <person name="Milani C."/>
            <person name="Lugli G.A."/>
        </authorList>
    </citation>
    <scope>NUCLEOTIDE SEQUENCE [LARGE SCALE GENOMIC DNA]</scope>
    <source>
        <strain evidence="3 4">LMG 14934</strain>
    </source>
</reference>
<dbReference type="PANTHER" id="PTHR35004:SF8">
    <property type="entry name" value="TRANSPOSASE RV3428C-RELATED"/>
    <property type="match status" value="1"/>
</dbReference>
<dbReference type="GO" id="GO:0015074">
    <property type="term" value="P:DNA integration"/>
    <property type="evidence" value="ECO:0007669"/>
    <property type="project" value="InterPro"/>
</dbReference>
<dbReference type="AlphaFoldDB" id="A0A087CUD6"/>
<evidence type="ECO:0000259" key="2">
    <source>
        <dbReference type="PROSITE" id="PS50994"/>
    </source>
</evidence>
<accession>A0A087CUD6</accession>
<feature type="domain" description="Integrase catalytic" evidence="2">
    <location>
        <begin position="133"/>
        <end position="328"/>
    </location>
</feature>
<dbReference type="GO" id="GO:0003676">
    <property type="term" value="F:nucleic acid binding"/>
    <property type="evidence" value="ECO:0007669"/>
    <property type="project" value="InterPro"/>
</dbReference>
<dbReference type="Pfam" id="PF22483">
    <property type="entry name" value="Mu-transpos_C_2"/>
    <property type="match status" value="1"/>
</dbReference>
<dbReference type="Gene3D" id="3.30.420.10">
    <property type="entry name" value="Ribonuclease H-like superfamily/Ribonuclease H"/>
    <property type="match status" value="1"/>
</dbReference>
<gene>
    <name evidence="3" type="ORF">BSAE_1151</name>
</gene>
<dbReference type="PROSITE" id="PS50994">
    <property type="entry name" value="INTEGRASE"/>
    <property type="match status" value="1"/>
</dbReference>
<comment type="similarity">
    <text evidence="1">Belongs to the transposase IS21/IS408/IS1162 family.</text>
</comment>
<dbReference type="PANTHER" id="PTHR35004">
    <property type="entry name" value="TRANSPOSASE RV3428C-RELATED"/>
    <property type="match status" value="1"/>
</dbReference>
<dbReference type="InterPro" id="IPR012337">
    <property type="entry name" value="RNaseH-like_sf"/>
</dbReference>
<dbReference type="Proteomes" id="UP000029040">
    <property type="component" value="Unassembled WGS sequence"/>
</dbReference>
<name>A0A087CUD6_9BIFI</name>
<dbReference type="SUPFAM" id="SSF53098">
    <property type="entry name" value="Ribonuclease H-like"/>
    <property type="match status" value="1"/>
</dbReference>